<accession>A0ABU4B925</accession>
<keyword evidence="1" id="KW-0472">Membrane</keyword>
<dbReference type="RefSeq" id="WP_317563454.1">
    <property type="nucleotide sequence ID" value="NZ_JAWLJX010000001.1"/>
</dbReference>
<comment type="caution">
    <text evidence="2">The sequence shown here is derived from an EMBL/GenBank/DDBJ whole genome shotgun (WGS) entry which is preliminary data.</text>
</comment>
<reference evidence="2 3" key="1">
    <citation type="submission" date="2023-10" db="EMBL/GenBank/DDBJ databases">
        <title>Development of a sustainable strategy for remediation of hydrocarbon-contaminated territories based on the waste exchange concept.</title>
        <authorList>
            <person name="Krivoruchko A."/>
        </authorList>
    </citation>
    <scope>NUCLEOTIDE SEQUENCE [LARGE SCALE GENOMIC DNA]</scope>
    <source>
        <strain evidence="2 3">IEGM 1323</strain>
    </source>
</reference>
<protein>
    <submittedName>
        <fullName evidence="2">Uncharacterized protein</fullName>
    </submittedName>
</protein>
<organism evidence="2 3">
    <name type="scientific">Rhodococcoides yunnanense</name>
    <dbReference type="NCBI Taxonomy" id="278209"/>
    <lineage>
        <taxon>Bacteria</taxon>
        <taxon>Bacillati</taxon>
        <taxon>Actinomycetota</taxon>
        <taxon>Actinomycetes</taxon>
        <taxon>Mycobacteriales</taxon>
        <taxon>Nocardiaceae</taxon>
        <taxon>Rhodococcoides</taxon>
    </lineage>
</organism>
<proteinExistence type="predicted"/>
<evidence type="ECO:0000313" key="3">
    <source>
        <dbReference type="Proteomes" id="UP001185755"/>
    </source>
</evidence>
<feature type="transmembrane region" description="Helical" evidence="1">
    <location>
        <begin position="52"/>
        <end position="73"/>
    </location>
</feature>
<sequence>MRKLFTLIGLSLGLVCSLGYLLWENRPRRVNYAFVVDDSAYTGILGLQNTTLLIIIGLPVLGALLGLAIAVSVDRLRRN</sequence>
<keyword evidence="3" id="KW-1185">Reference proteome</keyword>
<evidence type="ECO:0000256" key="1">
    <source>
        <dbReference type="SAM" id="Phobius"/>
    </source>
</evidence>
<gene>
    <name evidence="2" type="ORF">R3P96_05055</name>
</gene>
<keyword evidence="1" id="KW-0812">Transmembrane</keyword>
<dbReference type="Proteomes" id="UP001185755">
    <property type="component" value="Unassembled WGS sequence"/>
</dbReference>
<keyword evidence="1" id="KW-1133">Transmembrane helix</keyword>
<dbReference type="EMBL" id="JAWLJX010000001">
    <property type="protein sequence ID" value="MDV6260701.1"/>
    <property type="molecule type" value="Genomic_DNA"/>
</dbReference>
<name>A0ABU4B925_9NOCA</name>
<evidence type="ECO:0000313" key="2">
    <source>
        <dbReference type="EMBL" id="MDV6260701.1"/>
    </source>
</evidence>